<organism evidence="2 3">
    <name type="scientific">Acaromyces ingoldii</name>
    <dbReference type="NCBI Taxonomy" id="215250"/>
    <lineage>
        <taxon>Eukaryota</taxon>
        <taxon>Fungi</taxon>
        <taxon>Dikarya</taxon>
        <taxon>Basidiomycota</taxon>
        <taxon>Ustilaginomycotina</taxon>
        <taxon>Exobasidiomycetes</taxon>
        <taxon>Exobasidiales</taxon>
        <taxon>Cryptobasidiaceae</taxon>
        <taxon>Acaromyces</taxon>
    </lineage>
</organism>
<dbReference type="Pfam" id="PF01979">
    <property type="entry name" value="Amidohydro_1"/>
    <property type="match status" value="1"/>
</dbReference>
<dbReference type="InterPro" id="IPR050287">
    <property type="entry name" value="MTA/SAH_deaminase"/>
</dbReference>
<dbReference type="AlphaFoldDB" id="A0A316YM61"/>
<dbReference type="EMBL" id="KZ819636">
    <property type="protein sequence ID" value="PWN89748.1"/>
    <property type="molecule type" value="Genomic_DNA"/>
</dbReference>
<dbReference type="GeneID" id="37046340"/>
<dbReference type="STRING" id="215250.A0A316YM61"/>
<dbReference type="RefSeq" id="XP_025376946.1">
    <property type="nucleotide sequence ID" value="XM_025524424.1"/>
</dbReference>
<accession>A0A316YM61</accession>
<feature type="domain" description="Amidohydrolase-related" evidence="1">
    <location>
        <begin position="88"/>
        <end position="474"/>
    </location>
</feature>
<dbReference type="FunCoup" id="A0A316YM61">
    <property type="interactions" value="1"/>
</dbReference>
<evidence type="ECO:0000259" key="1">
    <source>
        <dbReference type="Pfam" id="PF01979"/>
    </source>
</evidence>
<evidence type="ECO:0000313" key="2">
    <source>
        <dbReference type="EMBL" id="PWN89748.1"/>
    </source>
</evidence>
<dbReference type="InterPro" id="IPR032466">
    <property type="entry name" value="Metal_Hydrolase"/>
</dbReference>
<dbReference type="InterPro" id="IPR011059">
    <property type="entry name" value="Metal-dep_hydrolase_composite"/>
</dbReference>
<proteinExistence type="predicted"/>
<protein>
    <submittedName>
        <fullName evidence="2">Metallo-dependent hydrolase</fullName>
    </submittedName>
</protein>
<name>A0A316YM61_9BASI</name>
<evidence type="ECO:0000313" key="3">
    <source>
        <dbReference type="Proteomes" id="UP000245768"/>
    </source>
</evidence>
<dbReference type="GO" id="GO:0016810">
    <property type="term" value="F:hydrolase activity, acting on carbon-nitrogen (but not peptide) bonds"/>
    <property type="evidence" value="ECO:0007669"/>
    <property type="project" value="InterPro"/>
</dbReference>
<dbReference type="SUPFAM" id="SSF51556">
    <property type="entry name" value="Metallo-dependent hydrolases"/>
    <property type="match status" value="1"/>
</dbReference>
<dbReference type="PANTHER" id="PTHR43794:SF5">
    <property type="entry name" value="CHLOROHYDROLASE FAMILY PROTEIN"/>
    <property type="match status" value="1"/>
</dbReference>
<dbReference type="Gene3D" id="3.20.20.140">
    <property type="entry name" value="Metal-dependent hydrolases"/>
    <property type="match status" value="1"/>
</dbReference>
<keyword evidence="3" id="KW-1185">Reference proteome</keyword>
<dbReference type="Gene3D" id="2.30.40.10">
    <property type="entry name" value="Urease, subunit C, domain 1"/>
    <property type="match status" value="1"/>
</dbReference>
<dbReference type="SUPFAM" id="SSF51338">
    <property type="entry name" value="Composite domain of metallo-dependent hydrolases"/>
    <property type="match status" value="1"/>
</dbReference>
<sequence>MTAANDTSRRTLLRGVLAILTEAPRGAQATSTSASTAERYTTRSQKSNILIGTDGTIEEIKDVGEHAVNIDASNNDDIDVLDCDGLLAIPGFVDTHRHLWQSLFKTLPADMTLFQFLADLNIVAASLFTPQDAYVAQLCGAMEAINAGVTTVLDHYHLANSAAHVQSGLTATQHSGLRSIFAMGTNQIAEFPLAKKRATGITACADASNKELIFGDAGWQQPLFEKLAADSRKPSGLVTLGLALDRWKKMPQEELQSFVSIARSHGVGPMTLHLSNGVLNGQTDEPLITSSLSTILGPDLLLSHANLLTDRELVTAAHAGVRLSATPETEHRLNMGSSIVERADCHGCLAALGSDTTAVVEGGMFGILRASVAELRRSRNESMAARGQFPSKGTPSVQSAFLRGTIGGAEVLGKNKGTERIGLLEEKARADIVLLDGRSYNMLGALWNGRDAVAAVVGQASIADVKDVFVNGRRLKHDGKLAPLSSEARLALRSIARDLGVDVDPKEQDHDLLRKVAEKSAHNILERAKHIDLEAVRRQVGTFLGVNARLC</sequence>
<keyword evidence="2" id="KW-0378">Hydrolase</keyword>
<dbReference type="InParanoid" id="A0A316YM61"/>
<gene>
    <name evidence="2" type="ORF">FA10DRAFT_293394</name>
</gene>
<dbReference type="OrthoDB" id="194468at2759"/>
<reference evidence="2 3" key="1">
    <citation type="journal article" date="2018" name="Mol. Biol. Evol.">
        <title>Broad Genomic Sampling Reveals a Smut Pathogenic Ancestry of the Fungal Clade Ustilaginomycotina.</title>
        <authorList>
            <person name="Kijpornyongpan T."/>
            <person name="Mondo S.J."/>
            <person name="Barry K."/>
            <person name="Sandor L."/>
            <person name="Lee J."/>
            <person name="Lipzen A."/>
            <person name="Pangilinan J."/>
            <person name="LaButti K."/>
            <person name="Hainaut M."/>
            <person name="Henrissat B."/>
            <person name="Grigoriev I.V."/>
            <person name="Spatafora J.W."/>
            <person name="Aime M.C."/>
        </authorList>
    </citation>
    <scope>NUCLEOTIDE SEQUENCE [LARGE SCALE GENOMIC DNA]</scope>
    <source>
        <strain evidence="2 3">MCA 4198</strain>
    </source>
</reference>
<dbReference type="Proteomes" id="UP000245768">
    <property type="component" value="Unassembled WGS sequence"/>
</dbReference>
<dbReference type="InterPro" id="IPR006680">
    <property type="entry name" value="Amidohydro-rel"/>
</dbReference>
<dbReference type="PANTHER" id="PTHR43794">
    <property type="entry name" value="AMINOHYDROLASE SSNA-RELATED"/>
    <property type="match status" value="1"/>
</dbReference>